<proteinExistence type="predicted"/>
<protein>
    <submittedName>
        <fullName evidence="1">Uncharacterized protein</fullName>
    </submittedName>
</protein>
<evidence type="ECO:0000313" key="1">
    <source>
        <dbReference type="EMBL" id="KMS66257.1"/>
    </source>
</evidence>
<gene>
    <name evidence="1" type="ORF">ACM01_46115</name>
</gene>
<accession>A0A0J7YS06</accession>
<dbReference type="EMBL" id="LFNT01000171">
    <property type="protein sequence ID" value="KMS66257.1"/>
    <property type="molecule type" value="Genomic_DNA"/>
</dbReference>
<dbReference type="Proteomes" id="UP000037432">
    <property type="component" value="Unassembled WGS sequence"/>
</dbReference>
<sequence length="79" mass="8283">MVFASDSALMMPSDSRIDEKGIEMARNLVRKAWATALAVTALTAIAVAGAGPAAAADTGSPSLQDECSWAPWDWDDCII</sequence>
<dbReference type="AlphaFoldDB" id="A0A0J7YS06"/>
<reference evidence="1 2" key="1">
    <citation type="submission" date="2015-06" db="EMBL/GenBank/DDBJ databases">
        <authorList>
            <person name="Ju K.-S."/>
            <person name="Doroghazi J.R."/>
            <person name="Metcalf W.W."/>
        </authorList>
    </citation>
    <scope>NUCLEOTIDE SEQUENCE [LARGE SCALE GENOMIC DNA]</scope>
    <source>
        <strain evidence="1 2">NRRL 3414</strain>
    </source>
</reference>
<name>A0A0J7YS06_STRVR</name>
<comment type="caution">
    <text evidence="1">The sequence shown here is derived from an EMBL/GenBank/DDBJ whole genome shotgun (WGS) entry which is preliminary data.</text>
</comment>
<organism evidence="1 2">
    <name type="scientific">Streptomyces viridochromogenes</name>
    <dbReference type="NCBI Taxonomy" id="1938"/>
    <lineage>
        <taxon>Bacteria</taxon>
        <taxon>Bacillati</taxon>
        <taxon>Actinomycetota</taxon>
        <taxon>Actinomycetes</taxon>
        <taxon>Kitasatosporales</taxon>
        <taxon>Streptomycetaceae</taxon>
        <taxon>Streptomyces</taxon>
    </lineage>
</organism>
<evidence type="ECO:0000313" key="2">
    <source>
        <dbReference type="Proteomes" id="UP000037432"/>
    </source>
</evidence>